<accession>A0A1I6BEK9</accession>
<organism evidence="1 2">
    <name type="scientific">Hymenobacter arizonensis</name>
    <name type="common">Siccationidurans arizonensis</name>
    <dbReference type="NCBI Taxonomy" id="1227077"/>
    <lineage>
        <taxon>Bacteria</taxon>
        <taxon>Pseudomonadati</taxon>
        <taxon>Bacteroidota</taxon>
        <taxon>Cytophagia</taxon>
        <taxon>Cytophagales</taxon>
        <taxon>Hymenobacteraceae</taxon>
        <taxon>Hymenobacter</taxon>
    </lineage>
</organism>
<keyword evidence="2" id="KW-1185">Reference proteome</keyword>
<proteinExistence type="predicted"/>
<dbReference type="EMBL" id="FOXS01000008">
    <property type="protein sequence ID" value="SFQ79319.1"/>
    <property type="molecule type" value="Genomic_DNA"/>
</dbReference>
<dbReference type="AlphaFoldDB" id="A0A1I6BEK9"/>
<name>A0A1I6BEK9_HYMAR</name>
<reference evidence="2" key="1">
    <citation type="submission" date="2016-10" db="EMBL/GenBank/DDBJ databases">
        <authorList>
            <person name="Varghese N."/>
            <person name="Submissions S."/>
        </authorList>
    </citation>
    <scope>NUCLEOTIDE SEQUENCE [LARGE SCALE GENOMIC DNA]</scope>
    <source>
        <strain evidence="2">OR362-8,ATCC BAA-1266,JCM 13504</strain>
    </source>
</reference>
<dbReference type="RefSeq" id="WP_092678371.1">
    <property type="nucleotide sequence ID" value="NZ_FOXS01000008.1"/>
</dbReference>
<evidence type="ECO:0000313" key="2">
    <source>
        <dbReference type="Proteomes" id="UP000199029"/>
    </source>
</evidence>
<evidence type="ECO:0000313" key="1">
    <source>
        <dbReference type="EMBL" id="SFQ79319.1"/>
    </source>
</evidence>
<gene>
    <name evidence="1" type="ORF">SAMN04515668_4427</name>
</gene>
<dbReference type="Proteomes" id="UP000199029">
    <property type="component" value="Unassembled WGS sequence"/>
</dbReference>
<dbReference type="OrthoDB" id="1093774at2"/>
<protein>
    <submittedName>
        <fullName evidence="1">Uncharacterized protein</fullName>
    </submittedName>
</protein>
<sequence length="237" mass="27443">MFTAFYKPHQIDSLGGSEWGNNIYQQARFLLVQNALKIKQTDKIYHSDAEVDSIIMRPYRTKTDSTQQVPTWTQRVNGKLSHLARRNYSLLGDSFFQEREQRAPQRVVDSLPDFRPVVPVPGKQSIYLTPALAETLTAFLGTQHTPLGSSGTMQPARASKESHKRQVFLERQLKLWYGHWGGYWQLASYPLVSAVTFDRDLTYARVSFRMVYEGGEAILKRTNNQWTIVWVQRTWIE</sequence>